<feature type="domain" description="Barstar (barnase inhibitor)" evidence="2">
    <location>
        <begin position="1"/>
        <end position="93"/>
    </location>
</feature>
<dbReference type="RefSeq" id="WP_003510226.1">
    <property type="nucleotide sequence ID" value="NZ_CABHNX010000013.1"/>
</dbReference>
<dbReference type="InterPro" id="IPR035905">
    <property type="entry name" value="Barstar-like_sf"/>
</dbReference>
<dbReference type="InterPro" id="IPR000468">
    <property type="entry name" value="Barstar"/>
</dbReference>
<evidence type="ECO:0000256" key="1">
    <source>
        <dbReference type="ARBA" id="ARBA00006845"/>
    </source>
</evidence>
<evidence type="ECO:0000259" key="2">
    <source>
        <dbReference type="Pfam" id="PF01337"/>
    </source>
</evidence>
<dbReference type="AlphaFoldDB" id="A0AAW5F797"/>
<comment type="similarity">
    <text evidence="1">Belongs to the barstar family.</text>
</comment>
<evidence type="ECO:0000313" key="4">
    <source>
        <dbReference type="Proteomes" id="UP001203136"/>
    </source>
</evidence>
<dbReference type="EMBL" id="JAINVB010000001">
    <property type="protein sequence ID" value="MCK0087764.1"/>
    <property type="molecule type" value="Genomic_DNA"/>
</dbReference>
<gene>
    <name evidence="3" type="ORF">K5I21_18145</name>
</gene>
<proteinExistence type="inferred from homology"/>
<dbReference type="Proteomes" id="UP001203136">
    <property type="component" value="Unassembled WGS sequence"/>
</dbReference>
<dbReference type="SUPFAM" id="SSF52038">
    <property type="entry name" value="Barstar-related"/>
    <property type="match status" value="1"/>
</dbReference>
<dbReference type="Pfam" id="PF01337">
    <property type="entry name" value="Barstar"/>
    <property type="match status" value="1"/>
</dbReference>
<organism evidence="3 4">
    <name type="scientific">Clostridium symbiosum</name>
    <name type="common">Bacteroides symbiosus</name>
    <dbReference type="NCBI Taxonomy" id="1512"/>
    <lineage>
        <taxon>Bacteria</taxon>
        <taxon>Bacillati</taxon>
        <taxon>Bacillota</taxon>
        <taxon>Clostridia</taxon>
        <taxon>Lachnospirales</taxon>
        <taxon>Lachnospiraceae</taxon>
        <taxon>Otoolea</taxon>
    </lineage>
</organism>
<comment type="caution">
    <text evidence="3">The sequence shown here is derived from an EMBL/GenBank/DDBJ whole genome shotgun (WGS) entry which is preliminary data.</text>
</comment>
<evidence type="ECO:0000313" key="3">
    <source>
        <dbReference type="EMBL" id="MCK0087764.1"/>
    </source>
</evidence>
<accession>A0AAW5F797</accession>
<dbReference type="Gene3D" id="3.30.370.10">
    <property type="entry name" value="Barstar-like"/>
    <property type="match status" value="1"/>
</dbReference>
<protein>
    <submittedName>
        <fullName evidence="3">Barstar family protein</fullName>
    </submittedName>
</protein>
<reference evidence="3" key="1">
    <citation type="journal article" date="2022" name="Cell Host Microbe">
        <title>Colonization of the live biotherapeutic product VE303 and modulation of the microbiota and metabolites in healthy volunteers.</title>
        <authorList>
            <person name="Dsouza M."/>
            <person name="Menon R."/>
            <person name="Crossette E."/>
            <person name="Bhattarai S.K."/>
            <person name="Schneider J."/>
            <person name="Kim Y.G."/>
            <person name="Reddy S."/>
            <person name="Caballero S."/>
            <person name="Felix C."/>
            <person name="Cornacchione L."/>
            <person name="Hendrickson J."/>
            <person name="Watson A.R."/>
            <person name="Minot S.S."/>
            <person name="Greenfield N."/>
            <person name="Schopf L."/>
            <person name="Szabady R."/>
            <person name="Patarroyo J."/>
            <person name="Smith W."/>
            <person name="Harrison P."/>
            <person name="Kuijper E.J."/>
            <person name="Kelly C.P."/>
            <person name="Olle B."/>
            <person name="Bobilev D."/>
            <person name="Silber J.L."/>
            <person name="Bucci V."/>
            <person name="Roberts B."/>
            <person name="Faith J."/>
            <person name="Norman J.M."/>
        </authorList>
    </citation>
    <scope>NUCLEOTIDE SEQUENCE</scope>
    <source>
        <strain evidence="3">VE303-04</strain>
    </source>
</reference>
<name>A0AAW5F797_CLOSY</name>
<sequence>MKLLLLDMNEMESEEAVHNYLMEKLAFPDYYGKNLDALSDMLTDGAAGNVCVELVRCTAPDAPVKKFEAKLETVLEDAAQTVEERDGKFYAVFAGFEPLEPSSMWG</sequence>